<dbReference type="RefSeq" id="WP_045397420.1">
    <property type="nucleotide sequence ID" value="NZ_BBLD01000008.1"/>
</dbReference>
<evidence type="ECO:0000313" key="2">
    <source>
        <dbReference type="Proteomes" id="UP001156669"/>
    </source>
</evidence>
<dbReference type="EMBL" id="BSOE01000058">
    <property type="protein sequence ID" value="GLR06326.1"/>
    <property type="molecule type" value="Genomic_DNA"/>
</dbReference>
<proteinExistence type="predicted"/>
<reference evidence="2" key="1">
    <citation type="journal article" date="2019" name="Int. J. Syst. Evol. Microbiol.">
        <title>The Global Catalogue of Microorganisms (GCM) 10K type strain sequencing project: providing services to taxonomists for standard genome sequencing and annotation.</title>
        <authorList>
            <consortium name="The Broad Institute Genomics Platform"/>
            <consortium name="The Broad Institute Genome Sequencing Center for Infectious Disease"/>
            <person name="Wu L."/>
            <person name="Ma J."/>
        </authorList>
    </citation>
    <scope>NUCLEOTIDE SEQUENCE [LARGE SCALE GENOMIC DNA]</scope>
    <source>
        <strain evidence="2">NBRC 110633</strain>
    </source>
</reference>
<protein>
    <submittedName>
        <fullName evidence="1">Uncharacterized protein</fullName>
    </submittedName>
</protein>
<evidence type="ECO:0000313" key="1">
    <source>
        <dbReference type="EMBL" id="GLR06326.1"/>
    </source>
</evidence>
<gene>
    <name evidence="1" type="ORF">GCM10007906_39140</name>
</gene>
<dbReference type="Proteomes" id="UP001156669">
    <property type="component" value="Unassembled WGS sequence"/>
</dbReference>
<comment type="caution">
    <text evidence="1">The sequence shown here is derived from an EMBL/GenBank/DDBJ whole genome shotgun (WGS) entry which is preliminary data.</text>
</comment>
<accession>A0ABQ5YA74</accession>
<name>A0ABQ5YA74_9VIBR</name>
<keyword evidence="2" id="KW-1185">Reference proteome</keyword>
<organism evidence="1 2">
    <name type="scientific">Vibrio hyugaensis</name>
    <dbReference type="NCBI Taxonomy" id="1534743"/>
    <lineage>
        <taxon>Bacteria</taxon>
        <taxon>Pseudomonadati</taxon>
        <taxon>Pseudomonadota</taxon>
        <taxon>Gammaproteobacteria</taxon>
        <taxon>Vibrionales</taxon>
        <taxon>Vibrionaceae</taxon>
        <taxon>Vibrio</taxon>
    </lineage>
</organism>
<sequence>MEKYQFYKSVDGEISIRKMQRILGQLLDEIRARCRETRLDLGWLTREAQKRLMMYKELYLHRSDIDEAELNKSYEKMSLMERLIADMGLAAMTYIIDALDKEL</sequence>